<evidence type="ECO:0000313" key="6">
    <source>
        <dbReference type="Proteomes" id="UP000671914"/>
    </source>
</evidence>
<keyword evidence="6" id="KW-1185">Reference proteome</keyword>
<dbReference type="InterPro" id="IPR036390">
    <property type="entry name" value="WH_DNA-bd_sf"/>
</dbReference>
<dbReference type="InterPro" id="IPR011008">
    <property type="entry name" value="Dimeric_a/b-barrel"/>
</dbReference>
<gene>
    <name evidence="5" type="ORF">G127AT_04030</name>
</gene>
<dbReference type="SUPFAM" id="SSF46785">
    <property type="entry name" value="Winged helix' DNA-binding domain"/>
    <property type="match status" value="1"/>
</dbReference>
<dbReference type="PANTHER" id="PTHR30154:SF34">
    <property type="entry name" value="TRANSCRIPTIONAL REGULATOR AZLB"/>
    <property type="match status" value="1"/>
</dbReference>
<evidence type="ECO:0000313" key="5">
    <source>
        <dbReference type="EMBL" id="QTX05401.1"/>
    </source>
</evidence>
<dbReference type="AlphaFoldDB" id="A0A975FQK8"/>
<evidence type="ECO:0000256" key="2">
    <source>
        <dbReference type="ARBA" id="ARBA00023125"/>
    </source>
</evidence>
<dbReference type="SUPFAM" id="SSF54909">
    <property type="entry name" value="Dimeric alpha+beta barrel"/>
    <property type="match status" value="1"/>
</dbReference>
<dbReference type="GO" id="GO:0043200">
    <property type="term" value="P:response to amino acid"/>
    <property type="evidence" value="ECO:0007669"/>
    <property type="project" value="TreeGrafter"/>
</dbReference>
<dbReference type="PRINTS" id="PR00033">
    <property type="entry name" value="HTHASNC"/>
</dbReference>
<keyword evidence="2" id="KW-0238">DNA-binding</keyword>
<dbReference type="EMBL" id="CP071696">
    <property type="protein sequence ID" value="QTX05401.1"/>
    <property type="molecule type" value="Genomic_DNA"/>
</dbReference>
<dbReference type="PROSITE" id="PS50956">
    <property type="entry name" value="HTH_ASNC_2"/>
    <property type="match status" value="1"/>
</dbReference>
<dbReference type="InterPro" id="IPR019887">
    <property type="entry name" value="Tscrpt_reg_AsnC/Lrp_C"/>
</dbReference>
<dbReference type="KEGG" id="aarc:G127AT_04030"/>
<keyword evidence="1" id="KW-0805">Transcription regulation</keyword>
<dbReference type="Gene3D" id="1.10.10.10">
    <property type="entry name" value="Winged helix-like DNA-binding domain superfamily/Winged helix DNA-binding domain"/>
    <property type="match status" value="1"/>
</dbReference>
<dbReference type="InterPro" id="IPR019888">
    <property type="entry name" value="Tscrpt_reg_AsnC-like"/>
</dbReference>
<dbReference type="Pfam" id="PF13404">
    <property type="entry name" value="HTH_AsnC-type"/>
    <property type="match status" value="1"/>
</dbReference>
<organism evidence="5 6">
    <name type="scientific">Agromyces archimandritae</name>
    <dbReference type="NCBI Taxonomy" id="2781962"/>
    <lineage>
        <taxon>Bacteria</taxon>
        <taxon>Bacillati</taxon>
        <taxon>Actinomycetota</taxon>
        <taxon>Actinomycetes</taxon>
        <taxon>Micrococcales</taxon>
        <taxon>Microbacteriaceae</taxon>
        <taxon>Agromyces</taxon>
    </lineage>
</organism>
<accession>A0A975FQK8</accession>
<dbReference type="Proteomes" id="UP000671914">
    <property type="component" value="Chromosome"/>
</dbReference>
<keyword evidence="3" id="KW-0804">Transcription</keyword>
<dbReference type="GO" id="GO:0005829">
    <property type="term" value="C:cytosol"/>
    <property type="evidence" value="ECO:0007669"/>
    <property type="project" value="TreeGrafter"/>
</dbReference>
<dbReference type="InterPro" id="IPR000485">
    <property type="entry name" value="AsnC-type_HTH_dom"/>
</dbReference>
<sequence>MPIDRLDARLIALFADEPRIGVYEASRRLGVARGTVQARLDRLMRSGVVTGFGPDVDAAALGYPVTTYLEIEISQGERTSGMVDELRAIPEVIEAHTITGRADLLVRVVARSNTDLQRVVDRIVRVPGIERTSTLVVLSTPIPSRMRPLVEAAPEG</sequence>
<dbReference type="SMART" id="SM00344">
    <property type="entry name" value="HTH_ASNC"/>
    <property type="match status" value="1"/>
</dbReference>
<dbReference type="InterPro" id="IPR036388">
    <property type="entry name" value="WH-like_DNA-bd_sf"/>
</dbReference>
<evidence type="ECO:0000256" key="3">
    <source>
        <dbReference type="ARBA" id="ARBA00023163"/>
    </source>
</evidence>
<dbReference type="Gene3D" id="3.30.70.920">
    <property type="match status" value="1"/>
</dbReference>
<dbReference type="PANTHER" id="PTHR30154">
    <property type="entry name" value="LEUCINE-RESPONSIVE REGULATORY PROTEIN"/>
    <property type="match status" value="1"/>
</dbReference>
<name>A0A975FQK8_9MICO</name>
<dbReference type="Pfam" id="PF01037">
    <property type="entry name" value="AsnC_trans_reg"/>
    <property type="match status" value="1"/>
</dbReference>
<reference evidence="5" key="1">
    <citation type="submission" date="2021-03" db="EMBL/GenBank/DDBJ databases">
        <title>Agromyces archimandritus sp. nov., isolated from the cockroach Archimandrita tessellata.</title>
        <authorList>
            <person name="Guzman J."/>
            <person name="Ortuzar M."/>
            <person name="Poehlein A."/>
            <person name="Daniel R."/>
            <person name="Trujillo M."/>
            <person name="Vilcinskas A."/>
        </authorList>
    </citation>
    <scope>NUCLEOTIDE SEQUENCE</scope>
    <source>
        <strain evidence="5">G127AT</strain>
    </source>
</reference>
<protein>
    <submittedName>
        <fullName evidence="5">Lrp/AsnC family transcriptional regulator</fullName>
    </submittedName>
</protein>
<proteinExistence type="predicted"/>
<feature type="domain" description="HTH asnC-type" evidence="4">
    <location>
        <begin position="3"/>
        <end position="64"/>
    </location>
</feature>
<evidence type="ECO:0000259" key="4">
    <source>
        <dbReference type="PROSITE" id="PS50956"/>
    </source>
</evidence>
<evidence type="ECO:0000256" key="1">
    <source>
        <dbReference type="ARBA" id="ARBA00023015"/>
    </source>
</evidence>
<dbReference type="GO" id="GO:0043565">
    <property type="term" value="F:sequence-specific DNA binding"/>
    <property type="evidence" value="ECO:0007669"/>
    <property type="project" value="InterPro"/>
</dbReference>
<dbReference type="RefSeq" id="WP_210900160.1">
    <property type="nucleotide sequence ID" value="NZ_CP071696.1"/>
</dbReference>